<organism evidence="2 3">
    <name type="scientific">Dioszegia hungarica</name>
    <dbReference type="NCBI Taxonomy" id="4972"/>
    <lineage>
        <taxon>Eukaryota</taxon>
        <taxon>Fungi</taxon>
        <taxon>Dikarya</taxon>
        <taxon>Basidiomycota</taxon>
        <taxon>Agaricomycotina</taxon>
        <taxon>Tremellomycetes</taxon>
        <taxon>Tremellales</taxon>
        <taxon>Bulleribasidiaceae</taxon>
        <taxon>Dioszegia</taxon>
    </lineage>
</organism>
<dbReference type="Gene3D" id="3.40.50.1240">
    <property type="entry name" value="Phosphoglycerate mutase-like"/>
    <property type="match status" value="1"/>
</dbReference>
<evidence type="ECO:0000313" key="3">
    <source>
        <dbReference type="Proteomes" id="UP001164286"/>
    </source>
</evidence>
<evidence type="ECO:0000313" key="2">
    <source>
        <dbReference type="EMBL" id="KAI9637064.1"/>
    </source>
</evidence>
<proteinExistence type="predicted"/>
<gene>
    <name evidence="2" type="ORF">MKK02DRAFT_45773</name>
</gene>
<feature type="region of interest" description="Disordered" evidence="1">
    <location>
        <begin position="342"/>
        <end position="381"/>
    </location>
</feature>
<dbReference type="EMBL" id="JAKWFO010000005">
    <property type="protein sequence ID" value="KAI9637064.1"/>
    <property type="molecule type" value="Genomic_DNA"/>
</dbReference>
<dbReference type="GeneID" id="77732810"/>
<dbReference type="InterPro" id="IPR029033">
    <property type="entry name" value="His_PPase_superfam"/>
</dbReference>
<keyword evidence="3" id="KW-1185">Reference proteome</keyword>
<accession>A0AA38LWS1</accession>
<protein>
    <submittedName>
        <fullName evidence="2">Uncharacterized protein</fullName>
    </submittedName>
</protein>
<dbReference type="SUPFAM" id="SSF53254">
    <property type="entry name" value="Phosphoglycerate mutase-like"/>
    <property type="match status" value="1"/>
</dbReference>
<dbReference type="AlphaFoldDB" id="A0AA38LWS1"/>
<reference evidence="2" key="1">
    <citation type="journal article" date="2022" name="G3 (Bethesda)">
        <title>High quality genome of the basidiomycete yeast Dioszegia hungarica PDD-24b-2 isolated from cloud water.</title>
        <authorList>
            <person name="Jarrige D."/>
            <person name="Haridas S."/>
            <person name="Bleykasten-Grosshans C."/>
            <person name="Joly M."/>
            <person name="Nadalig T."/>
            <person name="Sancelme M."/>
            <person name="Vuilleumier S."/>
            <person name="Grigoriev I.V."/>
            <person name="Amato P."/>
            <person name="Bringel F."/>
        </authorList>
    </citation>
    <scope>NUCLEOTIDE SEQUENCE</scope>
    <source>
        <strain evidence="2">PDD-24b-2</strain>
    </source>
</reference>
<comment type="caution">
    <text evidence="2">The sequence shown here is derived from an EMBL/GenBank/DDBJ whole genome shotgun (WGS) entry which is preliminary data.</text>
</comment>
<dbReference type="RefSeq" id="XP_052946841.1">
    <property type="nucleotide sequence ID" value="XM_053093605.1"/>
</dbReference>
<dbReference type="Proteomes" id="UP001164286">
    <property type="component" value="Unassembled WGS sequence"/>
</dbReference>
<evidence type="ECO:0000256" key="1">
    <source>
        <dbReference type="SAM" id="MobiDB-lite"/>
    </source>
</evidence>
<name>A0AA38LWS1_9TREE</name>
<sequence>MRSATQREKNRADRRYLDSEFTLPDGRIIFLATEPFDDSFTYKIGLGSSRAPRSNQATLPSLKVSGTALLDAVLTSAQRDQYAQMRTERETTSGGMTCTGSAAFRNWVMRHFKAYNNVSAEEAAKAGKSQENATLLEESIPKAEQTGEIFDALTEADRFHASVVLCSPLDRTCTSAILTLGKGRKPVADETIREMASSGLARHARLPTRKDGETDPMIDERIAVLLEIYRSTDPRSDGTTESAVDIDERILDALEHQAKIIQILATVAEDRSRRIDLPVVTHKGFGRRYLKKCAPGEFSLKHWPNGEVHTLDGSVESWGDVTDPEWRAVITFTGVGPVISLNNQKDPQPEAGMGQEEFQAAESEDTDSVAGGGGRYRTEDDTELWGFGKEVLEY</sequence>